<dbReference type="PANTHER" id="PTHR43027:SF2">
    <property type="entry name" value="TRANSPORT PERMEASE PROTEIN"/>
    <property type="match status" value="1"/>
</dbReference>
<organism evidence="8 9">
    <name type="scientific">Stackebrandtia endophytica</name>
    <dbReference type="NCBI Taxonomy" id="1496996"/>
    <lineage>
        <taxon>Bacteria</taxon>
        <taxon>Bacillati</taxon>
        <taxon>Actinomycetota</taxon>
        <taxon>Actinomycetes</taxon>
        <taxon>Glycomycetales</taxon>
        <taxon>Glycomycetaceae</taxon>
        <taxon>Stackebrandtia</taxon>
    </lineage>
</organism>
<dbReference type="InterPro" id="IPR052902">
    <property type="entry name" value="ABC-2_transporter"/>
</dbReference>
<dbReference type="InterPro" id="IPR047817">
    <property type="entry name" value="ABC2_TM_bact-type"/>
</dbReference>
<evidence type="ECO:0000313" key="8">
    <source>
        <dbReference type="EMBL" id="TQL76923.1"/>
    </source>
</evidence>
<dbReference type="Proteomes" id="UP000317043">
    <property type="component" value="Unassembled WGS sequence"/>
</dbReference>
<evidence type="ECO:0000256" key="5">
    <source>
        <dbReference type="ARBA" id="ARBA00023251"/>
    </source>
</evidence>
<sequence>MSAVLRLTVTETRLFFREPLNLVFALAIPPILLIVLGLVPGFGEPEAGLGGLRVIDIYTPVVVGMIITTLALTSLPLLLATYREKGVLRRMRTTPIRPTAMIAAQLLMSTAISAVVMVVVLAIARLGFDVGLPQHLPAYLLVFLLAALAMFSIGLLVAALAPGGAGASAIGLVLFFPMLFFAGLWVPRASMNEVLLTISDLTPLGAAVQSLQDAALGDWPQLLHVAVMLVWAIAAGGLAARFFRWE</sequence>
<dbReference type="Pfam" id="PF01061">
    <property type="entry name" value="ABC2_membrane"/>
    <property type="match status" value="1"/>
</dbReference>
<dbReference type="RefSeq" id="WP_142039073.1">
    <property type="nucleotide sequence ID" value="NZ_JBHTGS010000001.1"/>
</dbReference>
<comment type="subcellular location">
    <subcellularLocation>
        <location evidence="6">Cell membrane</location>
        <topology evidence="6">Multi-pass membrane protein</topology>
    </subcellularLocation>
    <subcellularLocation>
        <location evidence="1">Membrane</location>
        <topology evidence="1">Multi-pass membrane protein</topology>
    </subcellularLocation>
</comment>
<proteinExistence type="inferred from homology"/>
<feature type="domain" description="ABC transmembrane type-2" evidence="7">
    <location>
        <begin position="20"/>
        <end position="246"/>
    </location>
</feature>
<evidence type="ECO:0000256" key="1">
    <source>
        <dbReference type="ARBA" id="ARBA00004141"/>
    </source>
</evidence>
<dbReference type="PRINTS" id="PR00164">
    <property type="entry name" value="ABC2TRNSPORT"/>
</dbReference>
<feature type="transmembrane region" description="Helical" evidence="6">
    <location>
        <begin position="222"/>
        <end position="243"/>
    </location>
</feature>
<name>A0A543AWH4_9ACTN</name>
<reference evidence="8 9" key="1">
    <citation type="submission" date="2019-06" db="EMBL/GenBank/DDBJ databases">
        <title>Sequencing the genomes of 1000 actinobacteria strains.</title>
        <authorList>
            <person name="Klenk H.-P."/>
        </authorList>
    </citation>
    <scope>NUCLEOTIDE SEQUENCE [LARGE SCALE GENOMIC DNA]</scope>
    <source>
        <strain evidence="8 9">DSM 45928</strain>
    </source>
</reference>
<feature type="transmembrane region" description="Helical" evidence="6">
    <location>
        <begin position="20"/>
        <end position="42"/>
    </location>
</feature>
<evidence type="ECO:0000256" key="6">
    <source>
        <dbReference type="RuleBase" id="RU361157"/>
    </source>
</evidence>
<feature type="transmembrane region" description="Helical" evidence="6">
    <location>
        <begin position="57"/>
        <end position="79"/>
    </location>
</feature>
<evidence type="ECO:0000313" key="9">
    <source>
        <dbReference type="Proteomes" id="UP000317043"/>
    </source>
</evidence>
<dbReference type="GO" id="GO:0046677">
    <property type="term" value="P:response to antibiotic"/>
    <property type="evidence" value="ECO:0007669"/>
    <property type="project" value="UniProtKB-KW"/>
</dbReference>
<comment type="caution">
    <text evidence="8">The sequence shown here is derived from an EMBL/GenBank/DDBJ whole genome shotgun (WGS) entry which is preliminary data.</text>
</comment>
<dbReference type="PANTHER" id="PTHR43027">
    <property type="entry name" value="DOXORUBICIN RESISTANCE ABC TRANSPORTER PERMEASE PROTEIN DRRC-RELATED"/>
    <property type="match status" value="1"/>
</dbReference>
<dbReference type="PROSITE" id="PS51012">
    <property type="entry name" value="ABC_TM2"/>
    <property type="match status" value="1"/>
</dbReference>
<keyword evidence="5" id="KW-0046">Antibiotic resistance</keyword>
<dbReference type="OrthoDB" id="3217868at2"/>
<dbReference type="InterPro" id="IPR013525">
    <property type="entry name" value="ABC2_TM"/>
</dbReference>
<dbReference type="InterPro" id="IPR000412">
    <property type="entry name" value="ABC_2_transport"/>
</dbReference>
<dbReference type="AlphaFoldDB" id="A0A543AWH4"/>
<dbReference type="GO" id="GO:0043190">
    <property type="term" value="C:ATP-binding cassette (ABC) transporter complex"/>
    <property type="evidence" value="ECO:0007669"/>
    <property type="project" value="InterPro"/>
</dbReference>
<accession>A0A543AWH4</accession>
<gene>
    <name evidence="8" type="ORF">FB566_2467</name>
</gene>
<feature type="transmembrane region" description="Helical" evidence="6">
    <location>
        <begin position="136"/>
        <end position="160"/>
    </location>
</feature>
<evidence type="ECO:0000256" key="3">
    <source>
        <dbReference type="ARBA" id="ARBA00022989"/>
    </source>
</evidence>
<comment type="similarity">
    <text evidence="6">Belongs to the ABC-2 integral membrane protein family.</text>
</comment>
<dbReference type="PIRSF" id="PIRSF006648">
    <property type="entry name" value="DrrB"/>
    <property type="match status" value="1"/>
</dbReference>
<keyword evidence="3 6" id="KW-1133">Transmembrane helix</keyword>
<keyword evidence="2 6" id="KW-0812">Transmembrane</keyword>
<feature type="transmembrane region" description="Helical" evidence="6">
    <location>
        <begin position="167"/>
        <end position="186"/>
    </location>
</feature>
<protein>
    <recommendedName>
        <fullName evidence="6">Transport permease protein</fullName>
    </recommendedName>
</protein>
<dbReference type="InParanoid" id="A0A543AWH4"/>
<feature type="transmembrane region" description="Helical" evidence="6">
    <location>
        <begin position="100"/>
        <end position="124"/>
    </location>
</feature>
<evidence type="ECO:0000256" key="2">
    <source>
        <dbReference type="ARBA" id="ARBA00022692"/>
    </source>
</evidence>
<keyword evidence="9" id="KW-1185">Reference proteome</keyword>
<keyword evidence="6" id="KW-1003">Cell membrane</keyword>
<keyword evidence="6" id="KW-0813">Transport</keyword>
<keyword evidence="4 6" id="KW-0472">Membrane</keyword>
<dbReference type="GO" id="GO:0140359">
    <property type="term" value="F:ABC-type transporter activity"/>
    <property type="evidence" value="ECO:0007669"/>
    <property type="project" value="InterPro"/>
</dbReference>
<dbReference type="EMBL" id="VFOW01000001">
    <property type="protein sequence ID" value="TQL76923.1"/>
    <property type="molecule type" value="Genomic_DNA"/>
</dbReference>
<evidence type="ECO:0000256" key="4">
    <source>
        <dbReference type="ARBA" id="ARBA00023136"/>
    </source>
</evidence>
<evidence type="ECO:0000259" key="7">
    <source>
        <dbReference type="PROSITE" id="PS51012"/>
    </source>
</evidence>